<protein>
    <submittedName>
        <fullName evidence="1">Uncharacterized protein</fullName>
    </submittedName>
</protein>
<accession>A0ABS8SQB7</accession>
<dbReference type="Proteomes" id="UP000823775">
    <property type="component" value="Unassembled WGS sequence"/>
</dbReference>
<dbReference type="EMBL" id="JACEIK010000695">
    <property type="protein sequence ID" value="MCD7461041.1"/>
    <property type="molecule type" value="Genomic_DNA"/>
</dbReference>
<evidence type="ECO:0000313" key="2">
    <source>
        <dbReference type="Proteomes" id="UP000823775"/>
    </source>
</evidence>
<sequence>MTSSAVASFDAVNAPENTVAVYRGMPSYTAASFGAPESMMAAHRGMSSFAVDSTRAQNAPQNMVAATPVPAQLPPFAQHWWWSQQLISPPARSKLSPNAPTFMPKGSGIVSASSPSLNGQQVENFSFRDKELLDVLVVSTVTQNSSRPSCHGDFWAPNSKGLPGKVLPNCSTVKAT</sequence>
<evidence type="ECO:0000313" key="1">
    <source>
        <dbReference type="EMBL" id="MCD7461041.1"/>
    </source>
</evidence>
<name>A0ABS8SQB7_DATST</name>
<proteinExistence type="predicted"/>
<comment type="caution">
    <text evidence="1">The sequence shown here is derived from an EMBL/GenBank/DDBJ whole genome shotgun (WGS) entry which is preliminary data.</text>
</comment>
<keyword evidence="2" id="KW-1185">Reference proteome</keyword>
<organism evidence="1 2">
    <name type="scientific">Datura stramonium</name>
    <name type="common">Jimsonweed</name>
    <name type="synonym">Common thornapple</name>
    <dbReference type="NCBI Taxonomy" id="4076"/>
    <lineage>
        <taxon>Eukaryota</taxon>
        <taxon>Viridiplantae</taxon>
        <taxon>Streptophyta</taxon>
        <taxon>Embryophyta</taxon>
        <taxon>Tracheophyta</taxon>
        <taxon>Spermatophyta</taxon>
        <taxon>Magnoliopsida</taxon>
        <taxon>eudicotyledons</taxon>
        <taxon>Gunneridae</taxon>
        <taxon>Pentapetalae</taxon>
        <taxon>asterids</taxon>
        <taxon>lamiids</taxon>
        <taxon>Solanales</taxon>
        <taxon>Solanaceae</taxon>
        <taxon>Solanoideae</taxon>
        <taxon>Datureae</taxon>
        <taxon>Datura</taxon>
    </lineage>
</organism>
<gene>
    <name evidence="1" type="ORF">HAX54_045054</name>
</gene>
<reference evidence="1 2" key="1">
    <citation type="journal article" date="2021" name="BMC Genomics">
        <title>Datura genome reveals duplications of psychoactive alkaloid biosynthetic genes and high mutation rate following tissue culture.</title>
        <authorList>
            <person name="Rajewski A."/>
            <person name="Carter-House D."/>
            <person name="Stajich J."/>
            <person name="Litt A."/>
        </authorList>
    </citation>
    <scope>NUCLEOTIDE SEQUENCE [LARGE SCALE GENOMIC DNA]</scope>
    <source>
        <strain evidence="1">AR-01</strain>
    </source>
</reference>